<gene>
    <name evidence="2" type="ORF">NYP84_01680</name>
</gene>
<dbReference type="EMBL" id="CP103445">
    <property type="protein sequence ID" value="UWS33947.1"/>
    <property type="molecule type" value="Genomic_DNA"/>
</dbReference>
<sequence length="1086" mass="119842">MSEFYSLPESAPDILAKMTKAGHKSVFDIIKVSRAEFIKTIPDVDQSRADKVYRDAHQRAATLKSYFRSWQLRQEPVISGLKKLTSTPSDALHNTLVRNISGDGDFSDLMARSSEYADAASIQSLFSPGRYVTALYAVAKKLYDETSALAIDKRRPDLRILVLSEISMNQEVSSLDVLLGVLLGQNESALSSLSKRYFPMTLPYDDDLHQISTSLSAQGRSLNGIWEKLTDTQRQSLTPSAYTGSAFQRAISQRTDTSNSGKTFYLKANNSMVWLSDPVKTGSVFTAHMVLGEPDARDKGVAPLRFTVTSTGSAETMRLGLEGEVVFSVGTLKNAWLTGSDGQQNAKDGRFAALSDKTSGQELSIAITVNDDDSVMLRTSKGWIGIDENGGNTNRSQSLVLNASKDNALKFTLCEDQKGIRRVPPALRLPAKAPNPPTRTMLSLTPLCYQLLLNNHLQENDIQVHYGLSSATQLTAGQLATQLNHIPTFCQKTGLTFNQLLELTAQKNYKVGAGSPESRYLPESCYQRAQYPYGMVKVYIYGAAFLNATVYAKDAKTVLWVQPEVRDSSGKVTTPAALNFRDDTVITLAGNVEKLIRLRNTTGLSFEMLDWIIVNVSRAAGYKTPSLDANTLQTLAAYVGLTKRYGINANTFCSFIGAVNPYAPQQQKSEYERLFTSLDGTFTQPIQGRDAIIIGYSTREEKKQRALFCKAAGVTDDELTRILKYCDLKYNDKFDEYVAGRISRFGAIPRMLGLTFAEAECLWILLDGIPALYRLGAVNGLYALDLISRSEQLIAWMAENSLSLIQLQAMVSRQHSDTATPEMFTFLQNIYNSVNDEVPASRSAAQDSALRQKLLRALAGGFGMKINVTGPLTDWLAAIADFTLSAYWADISQFFADESHVSVDLLQRNFSGLVMHTHRLSQLVVIIRWLDLSEQDLTLLTATPTQLDATLTRTPQPDLPLLLLLSRFKRWQSQVTVTSHEALRLLPLLAAAHTTAKEAAAKIATLHNLSENSVQSLGKLLFGKRGYPADFAQLWQLLNWTHTGQMLNVGSATLKDLLTMTHGDEQAEQSDLIARVAQSLTAGLTR</sequence>
<dbReference type="RefSeq" id="WP_259826056.1">
    <property type="nucleotide sequence ID" value="NZ_CP103445.1"/>
</dbReference>
<evidence type="ECO:0000313" key="3">
    <source>
        <dbReference type="Proteomes" id="UP001058553"/>
    </source>
</evidence>
<name>A0ABY5XA14_ERWPY</name>
<evidence type="ECO:0000256" key="1">
    <source>
        <dbReference type="ARBA" id="ARBA00023026"/>
    </source>
</evidence>
<reference evidence="2" key="1">
    <citation type="submission" date="2022-07" db="EMBL/GenBank/DDBJ databases">
        <title>Genetic diversity of Erwinia pyrifoliae.</title>
        <authorList>
            <person name="Park D.S."/>
            <person name="Ham H."/>
        </authorList>
    </citation>
    <scope>NUCLEOTIDE SEQUENCE</scope>
    <source>
        <strain evidence="2">CP201486</strain>
    </source>
</reference>
<dbReference type="Pfam" id="PF03538">
    <property type="entry name" value="VRP1"/>
    <property type="match status" value="1"/>
</dbReference>
<keyword evidence="1" id="KW-0843">Virulence</keyword>
<dbReference type="Proteomes" id="UP001058553">
    <property type="component" value="Chromosome"/>
</dbReference>
<protein>
    <submittedName>
        <fullName evidence="2">Tc toxin subunit A</fullName>
    </submittedName>
</protein>
<dbReference type="InterPro" id="IPR018003">
    <property type="entry name" value="Insecticidal_toxin/plasmid_vir"/>
</dbReference>
<keyword evidence="3" id="KW-1185">Reference proteome</keyword>
<accession>A0ABY5XA14</accession>
<proteinExistence type="predicted"/>
<evidence type="ECO:0000313" key="2">
    <source>
        <dbReference type="EMBL" id="UWS33947.1"/>
    </source>
</evidence>
<organism evidence="2 3">
    <name type="scientific">Erwinia pyrifoliae</name>
    <dbReference type="NCBI Taxonomy" id="79967"/>
    <lineage>
        <taxon>Bacteria</taxon>
        <taxon>Pseudomonadati</taxon>
        <taxon>Pseudomonadota</taxon>
        <taxon>Gammaproteobacteria</taxon>
        <taxon>Enterobacterales</taxon>
        <taxon>Erwiniaceae</taxon>
        <taxon>Erwinia</taxon>
    </lineage>
</organism>